<accession>A0A8J2KSW3</accession>
<evidence type="ECO:0000313" key="1">
    <source>
        <dbReference type="EMBL" id="CAG7818927.1"/>
    </source>
</evidence>
<dbReference type="Proteomes" id="UP000708208">
    <property type="component" value="Unassembled WGS sequence"/>
</dbReference>
<comment type="caution">
    <text evidence="1">The sequence shown here is derived from an EMBL/GenBank/DDBJ whole genome shotgun (WGS) entry which is preliminary data.</text>
</comment>
<dbReference type="AlphaFoldDB" id="A0A8J2KSW3"/>
<sequence>MRKFFLLISMPCWPGMKIHPHVQSSV</sequence>
<dbReference type="EMBL" id="CAJVCH010434017">
    <property type="protein sequence ID" value="CAG7818927.1"/>
    <property type="molecule type" value="Genomic_DNA"/>
</dbReference>
<feature type="non-terminal residue" evidence="1">
    <location>
        <position position="1"/>
    </location>
</feature>
<name>A0A8J2KSW3_9HEXA</name>
<organism evidence="1 2">
    <name type="scientific">Allacma fusca</name>
    <dbReference type="NCBI Taxonomy" id="39272"/>
    <lineage>
        <taxon>Eukaryota</taxon>
        <taxon>Metazoa</taxon>
        <taxon>Ecdysozoa</taxon>
        <taxon>Arthropoda</taxon>
        <taxon>Hexapoda</taxon>
        <taxon>Collembola</taxon>
        <taxon>Symphypleona</taxon>
        <taxon>Sminthuridae</taxon>
        <taxon>Allacma</taxon>
    </lineage>
</organism>
<reference evidence="1" key="1">
    <citation type="submission" date="2021-06" db="EMBL/GenBank/DDBJ databases">
        <authorList>
            <person name="Hodson N. C."/>
            <person name="Mongue J. A."/>
            <person name="Jaron S. K."/>
        </authorList>
    </citation>
    <scope>NUCLEOTIDE SEQUENCE</scope>
</reference>
<keyword evidence="2" id="KW-1185">Reference proteome</keyword>
<proteinExistence type="predicted"/>
<protein>
    <submittedName>
        <fullName evidence="1">Uncharacterized protein</fullName>
    </submittedName>
</protein>
<evidence type="ECO:0000313" key="2">
    <source>
        <dbReference type="Proteomes" id="UP000708208"/>
    </source>
</evidence>
<gene>
    <name evidence="1" type="ORF">AFUS01_LOCUS29404</name>
</gene>